<proteinExistence type="predicted"/>
<dbReference type="Proteomes" id="UP000192707">
    <property type="component" value="Unassembled WGS sequence"/>
</dbReference>
<evidence type="ECO:0000256" key="1">
    <source>
        <dbReference type="ARBA" id="ARBA00004370"/>
    </source>
</evidence>
<keyword evidence="4" id="KW-1133">Transmembrane helix</keyword>
<dbReference type="RefSeq" id="WP_062896078.1">
    <property type="nucleotide sequence ID" value="NZ_MVHG01000021.1"/>
</dbReference>
<name>A0A1W9ZIP2_MYCAI</name>
<feature type="compositionally biased region" description="Acidic residues" evidence="3">
    <location>
        <begin position="23"/>
        <end position="34"/>
    </location>
</feature>
<dbReference type="PANTHER" id="PTHR37042">
    <property type="entry name" value="OUTER MEMBRANE PROTEIN RV1973"/>
    <property type="match status" value="1"/>
</dbReference>
<evidence type="ECO:0000313" key="6">
    <source>
        <dbReference type="Proteomes" id="UP000192707"/>
    </source>
</evidence>
<dbReference type="PANTHER" id="PTHR37042:SF4">
    <property type="entry name" value="OUTER MEMBRANE PROTEIN RV1973"/>
    <property type="match status" value="1"/>
</dbReference>
<organism evidence="5 6">
    <name type="scientific">Mycobacterium arosiense ATCC BAA-1401 = DSM 45069</name>
    <dbReference type="NCBI Taxonomy" id="1265311"/>
    <lineage>
        <taxon>Bacteria</taxon>
        <taxon>Bacillati</taxon>
        <taxon>Actinomycetota</taxon>
        <taxon>Actinomycetes</taxon>
        <taxon>Mycobacteriales</taxon>
        <taxon>Mycobacteriaceae</taxon>
        <taxon>Mycobacterium</taxon>
        <taxon>Mycobacterium avium complex (MAC)</taxon>
    </lineage>
</organism>
<dbReference type="Gene3D" id="3.10.450.230">
    <property type="entry name" value="VirB8 protein"/>
    <property type="match status" value="1"/>
</dbReference>
<comment type="subcellular location">
    <subcellularLocation>
        <location evidence="1">Membrane</location>
    </subcellularLocation>
</comment>
<evidence type="ECO:0008006" key="7">
    <source>
        <dbReference type="Google" id="ProtNLM"/>
    </source>
</evidence>
<evidence type="ECO:0000256" key="2">
    <source>
        <dbReference type="ARBA" id="ARBA00023136"/>
    </source>
</evidence>
<reference evidence="5 6" key="1">
    <citation type="submission" date="2016-12" db="EMBL/GenBank/DDBJ databases">
        <title>The new phylogeny of genus Mycobacterium.</title>
        <authorList>
            <person name="Tortoli E."/>
            <person name="Trovato A."/>
            <person name="Cirillo D.M."/>
        </authorList>
    </citation>
    <scope>NUCLEOTIDE SEQUENCE [LARGE SCALE GENOMIC DNA]</scope>
    <source>
        <strain evidence="5 6">DSM 45069</strain>
    </source>
</reference>
<dbReference type="EMBL" id="MVHG01000021">
    <property type="protein sequence ID" value="ORA15678.1"/>
    <property type="molecule type" value="Genomic_DNA"/>
</dbReference>
<comment type="caution">
    <text evidence="5">The sequence shown here is derived from an EMBL/GenBank/DDBJ whole genome shotgun (WGS) entry which is preliminary data.</text>
</comment>
<gene>
    <name evidence="5" type="ORF">BST14_11545</name>
</gene>
<dbReference type="OrthoDB" id="4774723at2"/>
<dbReference type="GO" id="GO:0016020">
    <property type="term" value="C:membrane"/>
    <property type="evidence" value="ECO:0007669"/>
    <property type="project" value="UniProtKB-SubCell"/>
</dbReference>
<accession>A0A1W9ZIP2</accession>
<evidence type="ECO:0000256" key="4">
    <source>
        <dbReference type="SAM" id="Phobius"/>
    </source>
</evidence>
<dbReference type="AlphaFoldDB" id="A0A1W9ZIP2"/>
<evidence type="ECO:0000256" key="3">
    <source>
        <dbReference type="SAM" id="MobiDB-lite"/>
    </source>
</evidence>
<keyword evidence="4" id="KW-0812">Transmembrane</keyword>
<sequence length="222" mass="24196">MAEHARAAESLNESPPEGQAAPVDEETHADDDGTEAISDPATDDAAVREDDGDDTTSVVAKRFSSITRPVALIAAAMLALIGVVGWLGYRTYEDGQTREQRNQLVEAARQGVVNLTTIDYTKADADIKRILDMSTGTFHDDFQRRSQPFMEVVKQAQSKSEGRVTEAGVESQHGNQAQVLVTVSVKMSNAGAPEQEPRAWRMRISVDKVNDIPKISDVQFVP</sequence>
<feature type="transmembrane region" description="Helical" evidence="4">
    <location>
        <begin position="70"/>
        <end position="89"/>
    </location>
</feature>
<keyword evidence="2 4" id="KW-0472">Membrane</keyword>
<keyword evidence="6" id="KW-1185">Reference proteome</keyword>
<protein>
    <recommendedName>
        <fullName evidence="7">Mce protein</fullName>
    </recommendedName>
</protein>
<evidence type="ECO:0000313" key="5">
    <source>
        <dbReference type="EMBL" id="ORA15678.1"/>
    </source>
</evidence>
<feature type="region of interest" description="Disordered" evidence="3">
    <location>
        <begin position="1"/>
        <end position="54"/>
    </location>
</feature>